<accession>A0ABD4UGJ8</accession>
<evidence type="ECO:0000313" key="1">
    <source>
        <dbReference type="EMBL" id="MCW3713246.1"/>
    </source>
</evidence>
<name>A0ABD4UGJ8_9BURK</name>
<sequence length="114" mass="12963">MSDEQQKVEGQIKAYREKHGAATLKAYVGRGTRWMCKHHDGQRALLLKLGSYDELIVSADEFKAEFRWYLHDEAVFFFGSKEQQSTLSNDIREQEAAIQRCIGASSVPALILTL</sequence>
<reference evidence="1 2" key="1">
    <citation type="journal article" date="2017" name="Front. Microbiol.">
        <title>Genomics reveals a unique clone of Burkholderia cenocepacia harbouring an actively excising novel genomic island.</title>
        <authorList>
            <person name="Patil P."/>
            <person name="Mali S."/>
            <person name="Midha S."/>
            <person name="Gautam V."/>
            <person name="Dash L."/>
            <person name="Kumar S."/>
            <person name="Shastri J."/>
            <person name="Singhal L."/>
            <person name="Patil P.B."/>
        </authorList>
    </citation>
    <scope>NUCLEOTIDE SEQUENCE [LARGE SCALE GENOMIC DNA]</scope>
    <source>
        <strain evidence="1 2">BC-19</strain>
    </source>
</reference>
<dbReference type="Proteomes" id="UP000191686">
    <property type="component" value="Unassembled WGS sequence"/>
</dbReference>
<gene>
    <name evidence="1" type="ORF">UE95_018335</name>
</gene>
<organism evidence="1 2">
    <name type="scientific">Burkholderia cenocepacia</name>
    <dbReference type="NCBI Taxonomy" id="95486"/>
    <lineage>
        <taxon>Bacteria</taxon>
        <taxon>Pseudomonadati</taxon>
        <taxon>Pseudomonadota</taxon>
        <taxon>Betaproteobacteria</taxon>
        <taxon>Burkholderiales</taxon>
        <taxon>Burkholderiaceae</taxon>
        <taxon>Burkholderia</taxon>
        <taxon>Burkholderia cepacia complex</taxon>
    </lineage>
</organism>
<dbReference type="RefSeq" id="WP_080324089.1">
    <property type="nucleotide sequence ID" value="NZ_JYMX02000013.1"/>
</dbReference>
<comment type="caution">
    <text evidence="1">The sequence shown here is derived from an EMBL/GenBank/DDBJ whole genome shotgun (WGS) entry which is preliminary data.</text>
</comment>
<evidence type="ECO:0000313" key="2">
    <source>
        <dbReference type="Proteomes" id="UP000191686"/>
    </source>
</evidence>
<dbReference type="AlphaFoldDB" id="A0ABD4UGJ8"/>
<protein>
    <submittedName>
        <fullName evidence="1">Uncharacterized protein</fullName>
    </submittedName>
</protein>
<dbReference type="EMBL" id="JYMX02000013">
    <property type="protein sequence ID" value="MCW3713246.1"/>
    <property type="molecule type" value="Genomic_DNA"/>
</dbReference>
<reference evidence="1 2" key="2">
    <citation type="journal article" date="2017" name="Front. Microbiol.">
        <title>Genomics Reveals a Unique Clone of Burkholderia cenocepacia Harboring an Actively Excising Novel Genomic Island.</title>
        <authorList>
            <person name="Patil P.P."/>
            <person name="Mali S."/>
            <person name="Midha S."/>
            <person name="Gautam V."/>
            <person name="Dash L."/>
            <person name="Kumar S."/>
            <person name="Shastri J."/>
            <person name="Singhal L."/>
            <person name="Patil P.B."/>
        </authorList>
    </citation>
    <scope>NUCLEOTIDE SEQUENCE [LARGE SCALE GENOMIC DNA]</scope>
    <source>
        <strain evidence="1 2">BC-19</strain>
    </source>
</reference>
<proteinExistence type="predicted"/>